<dbReference type="CDD" id="cd17546">
    <property type="entry name" value="REC_hyHK_CKI1_RcsC-like"/>
    <property type="match status" value="1"/>
</dbReference>
<evidence type="ECO:0000259" key="4">
    <source>
        <dbReference type="PROSITE" id="PS50883"/>
    </source>
</evidence>
<evidence type="ECO:0000313" key="6">
    <source>
        <dbReference type="EMBL" id="AUI68325.2"/>
    </source>
</evidence>
<evidence type="ECO:0000259" key="5">
    <source>
        <dbReference type="PROSITE" id="PS50887"/>
    </source>
</evidence>
<dbReference type="AlphaFoldDB" id="A0A2N9YD04"/>
<dbReference type="SUPFAM" id="SSF52172">
    <property type="entry name" value="CheY-like"/>
    <property type="match status" value="1"/>
</dbReference>
<dbReference type="NCBIfam" id="TIGR00254">
    <property type="entry name" value="GGDEF"/>
    <property type="match status" value="1"/>
</dbReference>
<dbReference type="InterPro" id="IPR000014">
    <property type="entry name" value="PAS"/>
</dbReference>
<dbReference type="CDD" id="cd00130">
    <property type="entry name" value="PAS"/>
    <property type="match status" value="1"/>
</dbReference>
<feature type="domain" description="GGDEF" evidence="5">
    <location>
        <begin position="339"/>
        <end position="483"/>
    </location>
</feature>
<dbReference type="PROSITE" id="PS50883">
    <property type="entry name" value="EAL"/>
    <property type="match status" value="1"/>
</dbReference>
<dbReference type="PANTHER" id="PTHR33121:SF23">
    <property type="entry name" value="CYCLIC DI-GMP PHOSPHODIESTERASE PDEB"/>
    <property type="match status" value="1"/>
</dbReference>
<dbReference type="InterPro" id="IPR043128">
    <property type="entry name" value="Rev_trsase/Diguanyl_cyclase"/>
</dbReference>
<dbReference type="InterPro" id="IPR011006">
    <property type="entry name" value="CheY-like_superfamily"/>
</dbReference>
<evidence type="ECO:0000259" key="3">
    <source>
        <dbReference type="PROSITE" id="PS50112"/>
    </source>
</evidence>
<dbReference type="InterPro" id="IPR001610">
    <property type="entry name" value="PAC"/>
</dbReference>
<protein>
    <submittedName>
        <fullName evidence="6">EAL domain-containing protein</fullName>
    </submittedName>
</protein>
<dbReference type="SMART" id="SM00086">
    <property type="entry name" value="PAC"/>
    <property type="match status" value="1"/>
</dbReference>
<proteinExistence type="predicted"/>
<evidence type="ECO:0000259" key="2">
    <source>
        <dbReference type="PROSITE" id="PS50110"/>
    </source>
</evidence>
<sequence length="746" mass="84443">MIRKICLPSLHDGLSDYAIVLDLLFSTVSLHDNHSFVFSTLHPCLMDIVMNAIQAHILVVDDAQLIRNMMVQVLKKAGYTVDTVENGQQAVDYFIEYHPDLILMDADMPVLNGLEACQRIRELPEGKNIPILIVTAFGEREWVDRAYQMGATDYLTKPVNWHVLRNRIHYILQARRAEEALFEEKERAQVTLASIGDGVITTNAEGKVDYINPVAVRLTGWTPERAYGQALNEVFFVIDETTGEPVEAPLQRCLEQGETVDIAKENNVLLNRQTKQYFAIEDSVAPIRDRKGHIIGVVVVFHDVTELVYKSKHDSLTDLYNRREFESRLKRTLHTKSPIEHSLLYMDLDQFKIVNDLCGHEAGDQLLKDVALLLKKKVKENHGYGRATLARLGGDEFGLLLEKCGLQQSTNIANNIREAIENYRFFWRSNDTQETGIFSIGISIGLVPFNTEHAPQHDVLAVADASCFAAKHAGRNMVHVYQEKYAEQLERHKEIQWVSLINDNLTRENGFSLYYQPIMPLSEPEQGFHYEILLRMDDQRGSLLSPGSFLSAAGRHNLMPILDQWVVKTVLQWFVNNPHYIPQLTLLSINISGHSLGDKNFLATVIDSIRHAPIPPYKLCFEINETSAITNLSGAVNFMSHLKKLGCRFALDNFGAGMSSFSYLKNLPIDFIKIDGDFVKGIVNDPIDYATVKAINDIGHLMHIKTIAERVETKAILDKLKGISVDYVQGYWVGEPQPLKIKESIH</sequence>
<dbReference type="SMART" id="SM00448">
    <property type="entry name" value="REC"/>
    <property type="match status" value="1"/>
</dbReference>
<dbReference type="Pfam" id="PF00072">
    <property type="entry name" value="Response_reg"/>
    <property type="match status" value="1"/>
</dbReference>
<organism evidence="6 7">
    <name type="scientific">Beggiatoa leptomitoformis</name>
    <dbReference type="NCBI Taxonomy" id="288004"/>
    <lineage>
        <taxon>Bacteria</taxon>
        <taxon>Pseudomonadati</taxon>
        <taxon>Pseudomonadota</taxon>
        <taxon>Gammaproteobacteria</taxon>
        <taxon>Thiotrichales</taxon>
        <taxon>Thiotrichaceae</taxon>
        <taxon>Beggiatoa</taxon>
    </lineage>
</organism>
<dbReference type="InterPro" id="IPR029787">
    <property type="entry name" value="Nucleotide_cyclase"/>
</dbReference>
<dbReference type="SMART" id="SM00267">
    <property type="entry name" value="GGDEF"/>
    <property type="match status" value="1"/>
</dbReference>
<dbReference type="InterPro" id="IPR000160">
    <property type="entry name" value="GGDEF_dom"/>
</dbReference>
<dbReference type="SUPFAM" id="SSF55073">
    <property type="entry name" value="Nucleotide cyclase"/>
    <property type="match status" value="1"/>
</dbReference>
<dbReference type="EMBL" id="CP018889">
    <property type="protein sequence ID" value="AUI68325.2"/>
    <property type="molecule type" value="Genomic_DNA"/>
</dbReference>
<dbReference type="STRING" id="288004.AL038_18065"/>
<dbReference type="CDD" id="cd01949">
    <property type="entry name" value="GGDEF"/>
    <property type="match status" value="1"/>
</dbReference>
<dbReference type="InterPro" id="IPR001633">
    <property type="entry name" value="EAL_dom"/>
</dbReference>
<dbReference type="SUPFAM" id="SSF141868">
    <property type="entry name" value="EAL domain-like"/>
    <property type="match status" value="1"/>
</dbReference>
<reference evidence="7" key="1">
    <citation type="submission" date="2016-12" db="EMBL/GenBank/DDBJ databases">
        <title>Complete Genome Sequence of Beggiatoa leptomitiformis D-401.</title>
        <authorList>
            <person name="Fomenkov A."/>
            <person name="Vincze T."/>
            <person name="Grabovich M."/>
            <person name="Anton B.P."/>
            <person name="Dubinina G."/>
            <person name="Orlova M."/>
            <person name="Belousova E."/>
            <person name="Roberts R.J."/>
        </authorList>
    </citation>
    <scope>NUCLEOTIDE SEQUENCE [LARGE SCALE GENOMIC DNA]</scope>
    <source>
        <strain evidence="7">D-401</strain>
    </source>
</reference>
<dbReference type="Pfam" id="PF00563">
    <property type="entry name" value="EAL"/>
    <property type="match status" value="1"/>
</dbReference>
<dbReference type="InterPro" id="IPR035919">
    <property type="entry name" value="EAL_sf"/>
</dbReference>
<feature type="domain" description="PAS" evidence="3">
    <location>
        <begin position="184"/>
        <end position="257"/>
    </location>
</feature>
<dbReference type="Pfam" id="PF00990">
    <property type="entry name" value="GGDEF"/>
    <property type="match status" value="1"/>
</dbReference>
<feature type="domain" description="Response regulatory" evidence="2">
    <location>
        <begin position="56"/>
        <end position="172"/>
    </location>
</feature>
<feature type="modified residue" description="4-aspartylphosphate" evidence="1">
    <location>
        <position position="105"/>
    </location>
</feature>
<dbReference type="PROSITE" id="PS50112">
    <property type="entry name" value="PAS"/>
    <property type="match status" value="1"/>
</dbReference>
<dbReference type="PROSITE" id="PS50887">
    <property type="entry name" value="GGDEF"/>
    <property type="match status" value="1"/>
</dbReference>
<dbReference type="SMART" id="SM00091">
    <property type="entry name" value="PAS"/>
    <property type="match status" value="1"/>
</dbReference>
<dbReference type="InterPro" id="IPR035965">
    <property type="entry name" value="PAS-like_dom_sf"/>
</dbReference>
<feature type="domain" description="EAL" evidence="4">
    <location>
        <begin position="494"/>
        <end position="746"/>
    </location>
</feature>
<dbReference type="Pfam" id="PF08448">
    <property type="entry name" value="PAS_4"/>
    <property type="match status" value="1"/>
</dbReference>
<accession>A0A2N9YD04</accession>
<keyword evidence="7" id="KW-1185">Reference proteome</keyword>
<dbReference type="InterPro" id="IPR013656">
    <property type="entry name" value="PAS_4"/>
</dbReference>
<dbReference type="SUPFAM" id="SSF55785">
    <property type="entry name" value="PYP-like sensor domain (PAS domain)"/>
    <property type="match status" value="1"/>
</dbReference>
<dbReference type="Gene3D" id="3.20.20.450">
    <property type="entry name" value="EAL domain"/>
    <property type="match status" value="1"/>
</dbReference>
<dbReference type="PANTHER" id="PTHR33121">
    <property type="entry name" value="CYCLIC DI-GMP PHOSPHODIESTERASE PDEF"/>
    <property type="match status" value="1"/>
</dbReference>
<dbReference type="GO" id="GO:0000160">
    <property type="term" value="P:phosphorelay signal transduction system"/>
    <property type="evidence" value="ECO:0007669"/>
    <property type="project" value="InterPro"/>
</dbReference>
<dbReference type="InterPro" id="IPR050706">
    <property type="entry name" value="Cyclic-di-GMP_PDE-like"/>
</dbReference>
<dbReference type="Proteomes" id="UP000234271">
    <property type="component" value="Chromosome"/>
</dbReference>
<evidence type="ECO:0000256" key="1">
    <source>
        <dbReference type="PROSITE-ProRule" id="PRU00169"/>
    </source>
</evidence>
<dbReference type="Gene3D" id="3.30.450.20">
    <property type="entry name" value="PAS domain"/>
    <property type="match status" value="1"/>
</dbReference>
<dbReference type="CDD" id="cd01948">
    <property type="entry name" value="EAL"/>
    <property type="match status" value="1"/>
</dbReference>
<evidence type="ECO:0000313" key="7">
    <source>
        <dbReference type="Proteomes" id="UP000234271"/>
    </source>
</evidence>
<dbReference type="InterPro" id="IPR001789">
    <property type="entry name" value="Sig_transdc_resp-reg_receiver"/>
</dbReference>
<dbReference type="PROSITE" id="PS50110">
    <property type="entry name" value="RESPONSE_REGULATORY"/>
    <property type="match status" value="1"/>
</dbReference>
<dbReference type="Gene3D" id="3.30.70.270">
    <property type="match status" value="1"/>
</dbReference>
<dbReference type="GO" id="GO:0071111">
    <property type="term" value="F:cyclic-guanylate-specific phosphodiesterase activity"/>
    <property type="evidence" value="ECO:0007669"/>
    <property type="project" value="InterPro"/>
</dbReference>
<dbReference type="SMART" id="SM00052">
    <property type="entry name" value="EAL"/>
    <property type="match status" value="1"/>
</dbReference>
<keyword evidence="1" id="KW-0597">Phosphoprotein</keyword>
<gene>
    <name evidence="6" type="ORF">BLE401_06150</name>
</gene>
<name>A0A2N9YD04_9GAMM</name>
<dbReference type="NCBIfam" id="TIGR00229">
    <property type="entry name" value="sensory_box"/>
    <property type="match status" value="1"/>
</dbReference>
<dbReference type="Gene3D" id="3.40.50.2300">
    <property type="match status" value="1"/>
</dbReference>